<organism evidence="1 2">
    <name type="scientific">Corchorus capsularis</name>
    <name type="common">Jute</name>
    <dbReference type="NCBI Taxonomy" id="210143"/>
    <lineage>
        <taxon>Eukaryota</taxon>
        <taxon>Viridiplantae</taxon>
        <taxon>Streptophyta</taxon>
        <taxon>Embryophyta</taxon>
        <taxon>Tracheophyta</taxon>
        <taxon>Spermatophyta</taxon>
        <taxon>Magnoliopsida</taxon>
        <taxon>eudicotyledons</taxon>
        <taxon>Gunneridae</taxon>
        <taxon>Pentapetalae</taxon>
        <taxon>rosids</taxon>
        <taxon>malvids</taxon>
        <taxon>Malvales</taxon>
        <taxon>Malvaceae</taxon>
        <taxon>Grewioideae</taxon>
        <taxon>Apeibeae</taxon>
        <taxon>Corchorus</taxon>
    </lineage>
</organism>
<protein>
    <submittedName>
        <fullName evidence="1">UDP-glycosyltransferase 88A1-like protein</fullName>
    </submittedName>
</protein>
<gene>
    <name evidence="1" type="ORF">CCACVL1_19686</name>
</gene>
<dbReference type="Gene3D" id="3.40.50.2000">
    <property type="entry name" value="Glycogen Phosphorylase B"/>
    <property type="match status" value="1"/>
</dbReference>
<name>A0A1R3HFE9_COCAP</name>
<keyword evidence="1" id="KW-0808">Transferase</keyword>
<evidence type="ECO:0000313" key="2">
    <source>
        <dbReference type="Proteomes" id="UP000188268"/>
    </source>
</evidence>
<evidence type="ECO:0000313" key="1">
    <source>
        <dbReference type="EMBL" id="OMO69032.1"/>
    </source>
</evidence>
<dbReference type="OrthoDB" id="5835829at2759"/>
<dbReference type="AlphaFoldDB" id="A0A1R3HFE9"/>
<sequence length="72" mass="7670">MVELGKLILSHHPSFTIIIFITTPPFNACSTTSYIAVVSATTPSISFHNSLLSLRTPLLIVPSKPSLATSST</sequence>
<accession>A0A1R3HFE9</accession>
<dbReference type="Gramene" id="OMO69032">
    <property type="protein sequence ID" value="OMO69032"/>
    <property type="gene ID" value="CCACVL1_19686"/>
</dbReference>
<dbReference type="Proteomes" id="UP000188268">
    <property type="component" value="Unassembled WGS sequence"/>
</dbReference>
<comment type="caution">
    <text evidence="1">The sequence shown here is derived from an EMBL/GenBank/DDBJ whole genome shotgun (WGS) entry which is preliminary data.</text>
</comment>
<dbReference type="EMBL" id="AWWV01012114">
    <property type="protein sequence ID" value="OMO69032.1"/>
    <property type="molecule type" value="Genomic_DNA"/>
</dbReference>
<proteinExistence type="predicted"/>
<keyword evidence="2" id="KW-1185">Reference proteome</keyword>
<dbReference type="GO" id="GO:0016740">
    <property type="term" value="F:transferase activity"/>
    <property type="evidence" value="ECO:0007669"/>
    <property type="project" value="UniProtKB-KW"/>
</dbReference>
<reference evidence="1 2" key="1">
    <citation type="submission" date="2013-09" db="EMBL/GenBank/DDBJ databases">
        <title>Corchorus capsularis genome sequencing.</title>
        <authorList>
            <person name="Alam M."/>
            <person name="Haque M.S."/>
            <person name="Islam M.S."/>
            <person name="Emdad E.M."/>
            <person name="Islam M.M."/>
            <person name="Ahmed B."/>
            <person name="Halim A."/>
            <person name="Hossen Q.M.M."/>
            <person name="Hossain M.Z."/>
            <person name="Ahmed R."/>
            <person name="Khan M.M."/>
            <person name="Islam R."/>
            <person name="Rashid M.M."/>
            <person name="Khan S.A."/>
            <person name="Rahman M.S."/>
            <person name="Alam M."/>
        </authorList>
    </citation>
    <scope>NUCLEOTIDE SEQUENCE [LARGE SCALE GENOMIC DNA]</scope>
    <source>
        <strain evidence="2">cv. CVL-1</strain>
        <tissue evidence="1">Whole seedling</tissue>
    </source>
</reference>